<keyword evidence="1" id="KW-0472">Membrane</keyword>
<sequence length="73" mass="8168">MISFPIGRVFMVVIVVSFFLASKFFWLAISWILVIICMNDSSTFKFSSAEVSIKYKASASAKFLPSSSSTSRR</sequence>
<keyword evidence="3" id="KW-1185">Reference proteome</keyword>
<evidence type="ECO:0000256" key="1">
    <source>
        <dbReference type="SAM" id="Phobius"/>
    </source>
</evidence>
<dbReference type="Proteomes" id="UP001162972">
    <property type="component" value="Chromosome 15Z"/>
</dbReference>
<protein>
    <submittedName>
        <fullName evidence="2">Uncharacterized protein</fullName>
    </submittedName>
</protein>
<keyword evidence="1" id="KW-0812">Transmembrane</keyword>
<accession>A0AAD6JUB6</accession>
<keyword evidence="1" id="KW-1133">Transmembrane helix</keyword>
<proteinExistence type="predicted"/>
<comment type="caution">
    <text evidence="2">The sequence shown here is derived from an EMBL/GenBank/DDBJ whole genome shotgun (WGS) entry which is preliminary data.</text>
</comment>
<evidence type="ECO:0000313" key="3">
    <source>
        <dbReference type="Proteomes" id="UP001162972"/>
    </source>
</evidence>
<organism evidence="2 3">
    <name type="scientific">Salix udensis</name>
    <dbReference type="NCBI Taxonomy" id="889485"/>
    <lineage>
        <taxon>Eukaryota</taxon>
        <taxon>Viridiplantae</taxon>
        <taxon>Streptophyta</taxon>
        <taxon>Embryophyta</taxon>
        <taxon>Tracheophyta</taxon>
        <taxon>Spermatophyta</taxon>
        <taxon>Magnoliopsida</taxon>
        <taxon>eudicotyledons</taxon>
        <taxon>Gunneridae</taxon>
        <taxon>Pentapetalae</taxon>
        <taxon>rosids</taxon>
        <taxon>fabids</taxon>
        <taxon>Malpighiales</taxon>
        <taxon>Salicaceae</taxon>
        <taxon>Saliceae</taxon>
        <taxon>Salix</taxon>
    </lineage>
</organism>
<gene>
    <name evidence="2" type="ORF">OIU84_008002</name>
</gene>
<feature type="transmembrane region" description="Helical" evidence="1">
    <location>
        <begin position="6"/>
        <end position="36"/>
    </location>
</feature>
<dbReference type="AlphaFoldDB" id="A0AAD6JUB6"/>
<dbReference type="EMBL" id="JAPFFJ010000014">
    <property type="protein sequence ID" value="KAJ6411347.1"/>
    <property type="molecule type" value="Genomic_DNA"/>
</dbReference>
<reference evidence="2 3" key="1">
    <citation type="journal article" date="2023" name="Int. J. Mol. Sci.">
        <title>De Novo Assembly and Annotation of 11 Diverse Shrub Willow (Salix) Genomes Reveals Novel Gene Organization in Sex-Linked Regions.</title>
        <authorList>
            <person name="Hyden B."/>
            <person name="Feng K."/>
            <person name="Yates T.B."/>
            <person name="Jawdy S."/>
            <person name="Cereghino C."/>
            <person name="Smart L.B."/>
            <person name="Muchero W."/>
        </authorList>
    </citation>
    <scope>NUCLEOTIDE SEQUENCE [LARGE SCALE GENOMIC DNA]</scope>
    <source>
        <tissue evidence="2">Shoot tip</tissue>
    </source>
</reference>
<evidence type="ECO:0000313" key="2">
    <source>
        <dbReference type="EMBL" id="KAJ6411347.1"/>
    </source>
</evidence>
<name>A0AAD6JUB6_9ROSI</name>